<gene>
    <name evidence="9" type="ORF">Vafri_13135</name>
</gene>
<evidence type="ECO:0000256" key="7">
    <source>
        <dbReference type="SAM" id="Phobius"/>
    </source>
</evidence>
<comment type="subcellular location">
    <subcellularLocation>
        <location evidence="1">Membrane</location>
        <topology evidence="1">Multi-pass membrane protein</topology>
    </subcellularLocation>
</comment>
<evidence type="ECO:0000256" key="1">
    <source>
        <dbReference type="ARBA" id="ARBA00004141"/>
    </source>
</evidence>
<dbReference type="Proteomes" id="UP000747399">
    <property type="component" value="Unassembled WGS sequence"/>
</dbReference>
<dbReference type="Pfam" id="PF01694">
    <property type="entry name" value="Rhomboid"/>
    <property type="match status" value="1"/>
</dbReference>
<dbReference type="GO" id="GO:0016020">
    <property type="term" value="C:membrane"/>
    <property type="evidence" value="ECO:0007669"/>
    <property type="project" value="UniProtKB-SubCell"/>
</dbReference>
<evidence type="ECO:0000256" key="3">
    <source>
        <dbReference type="ARBA" id="ARBA00022692"/>
    </source>
</evidence>
<evidence type="ECO:0000256" key="2">
    <source>
        <dbReference type="ARBA" id="ARBA00009045"/>
    </source>
</evidence>
<dbReference type="Gene3D" id="1.20.1540.10">
    <property type="entry name" value="Rhomboid-like"/>
    <property type="match status" value="1"/>
</dbReference>
<dbReference type="InterPro" id="IPR022764">
    <property type="entry name" value="Peptidase_S54_rhomboid_dom"/>
</dbReference>
<feature type="domain" description="Peptidase S54 rhomboid" evidence="8">
    <location>
        <begin position="156"/>
        <end position="296"/>
    </location>
</feature>
<feature type="transmembrane region" description="Helical" evidence="7">
    <location>
        <begin position="254"/>
        <end position="272"/>
    </location>
</feature>
<dbReference type="InterPro" id="IPR035952">
    <property type="entry name" value="Rhomboid-like_sf"/>
</dbReference>
<dbReference type="GO" id="GO:0004252">
    <property type="term" value="F:serine-type endopeptidase activity"/>
    <property type="evidence" value="ECO:0007669"/>
    <property type="project" value="InterPro"/>
</dbReference>
<evidence type="ECO:0000256" key="6">
    <source>
        <dbReference type="SAM" id="MobiDB-lite"/>
    </source>
</evidence>
<evidence type="ECO:0000313" key="9">
    <source>
        <dbReference type="EMBL" id="GIL57912.1"/>
    </source>
</evidence>
<feature type="transmembrane region" description="Helical" evidence="7">
    <location>
        <begin position="158"/>
        <end position="176"/>
    </location>
</feature>
<keyword evidence="10" id="KW-1185">Reference proteome</keyword>
<dbReference type="EMBL" id="BNCO01000029">
    <property type="protein sequence ID" value="GIL57912.1"/>
    <property type="molecule type" value="Genomic_DNA"/>
</dbReference>
<reference evidence="9" key="1">
    <citation type="journal article" date="2021" name="Proc. Natl. Acad. Sci. U.S.A.">
        <title>Three genomes in the algal genus Volvox reveal the fate of a haploid sex-determining region after a transition to homothallism.</title>
        <authorList>
            <person name="Yamamoto K."/>
            <person name="Hamaji T."/>
            <person name="Kawai-Toyooka H."/>
            <person name="Matsuzaki R."/>
            <person name="Takahashi F."/>
            <person name="Nishimura Y."/>
            <person name="Kawachi M."/>
            <person name="Noguchi H."/>
            <person name="Minakuchi Y."/>
            <person name="Umen J.G."/>
            <person name="Toyoda A."/>
            <person name="Nozaki H."/>
        </authorList>
    </citation>
    <scope>NUCLEOTIDE SEQUENCE</scope>
    <source>
        <strain evidence="9">NIES-3780</strain>
    </source>
</reference>
<feature type="region of interest" description="Disordered" evidence="6">
    <location>
        <begin position="23"/>
        <end position="58"/>
    </location>
</feature>
<dbReference type="PANTHER" id="PTHR43731:SF26">
    <property type="entry name" value="RHOMBOID-LIKE PROTEIN 10, CHLOROPLASTIC"/>
    <property type="match status" value="1"/>
</dbReference>
<evidence type="ECO:0000313" key="10">
    <source>
        <dbReference type="Proteomes" id="UP000747399"/>
    </source>
</evidence>
<organism evidence="9 10">
    <name type="scientific">Volvox africanus</name>
    <dbReference type="NCBI Taxonomy" id="51714"/>
    <lineage>
        <taxon>Eukaryota</taxon>
        <taxon>Viridiplantae</taxon>
        <taxon>Chlorophyta</taxon>
        <taxon>core chlorophytes</taxon>
        <taxon>Chlorophyceae</taxon>
        <taxon>CS clade</taxon>
        <taxon>Chlamydomonadales</taxon>
        <taxon>Volvocaceae</taxon>
        <taxon>Volvox</taxon>
    </lineage>
</organism>
<keyword evidence="3 7" id="KW-0812">Transmembrane</keyword>
<comment type="similarity">
    <text evidence="2">Belongs to the peptidase S54 family.</text>
</comment>
<sequence>METRKRCTQLALRCLSKPERCRGVPHGVNADNNQSYTATNPAHDQDRQHSIESQPRISNSSPFRSFWGLGVLAKPVGCGGSQFVGRSQTWSTSRVQHMSWRRYLPSMNDVSNAAGSPDRQVTNLLLAINCATYLLAHFDHSVAANMALIPYQVTRGEWYRLVTCGFLHLDFLHLLANMLSLHWMGPGVESAAGRGRFTAIYVTSVLGGGLAQYHFGSFATASFGASGGVFGLFAAYLVYRLRNRHFIEWDRGDTSWLMQVVAINMVLGLMAGGHISQMAHFGGAVAGAASCWLIGPRYRWEYGRLVDKPLLPMFRTRD</sequence>
<name>A0A8J4F385_9CHLO</name>
<comment type="caution">
    <text evidence="9">The sequence shown here is derived from an EMBL/GenBank/DDBJ whole genome shotgun (WGS) entry which is preliminary data.</text>
</comment>
<dbReference type="SUPFAM" id="SSF144091">
    <property type="entry name" value="Rhomboid-like"/>
    <property type="match status" value="1"/>
</dbReference>
<evidence type="ECO:0000259" key="8">
    <source>
        <dbReference type="Pfam" id="PF01694"/>
    </source>
</evidence>
<evidence type="ECO:0000256" key="5">
    <source>
        <dbReference type="ARBA" id="ARBA00023136"/>
    </source>
</evidence>
<evidence type="ECO:0000256" key="4">
    <source>
        <dbReference type="ARBA" id="ARBA00022989"/>
    </source>
</evidence>
<dbReference type="InterPro" id="IPR050925">
    <property type="entry name" value="Rhomboid_protease_S54"/>
</dbReference>
<keyword evidence="5 7" id="KW-0472">Membrane</keyword>
<proteinExistence type="inferred from homology"/>
<dbReference type="AlphaFoldDB" id="A0A8J4F385"/>
<keyword evidence="4 7" id="KW-1133">Transmembrane helix</keyword>
<feature type="compositionally biased region" description="Polar residues" evidence="6">
    <location>
        <begin position="30"/>
        <end position="42"/>
    </location>
</feature>
<dbReference type="PANTHER" id="PTHR43731">
    <property type="entry name" value="RHOMBOID PROTEASE"/>
    <property type="match status" value="1"/>
</dbReference>
<accession>A0A8J4F385</accession>
<feature type="transmembrane region" description="Helical" evidence="7">
    <location>
        <begin position="221"/>
        <end position="242"/>
    </location>
</feature>
<protein>
    <recommendedName>
        <fullName evidence="8">Peptidase S54 rhomboid domain-containing protein</fullName>
    </recommendedName>
</protein>